<evidence type="ECO:0000313" key="1">
    <source>
        <dbReference type="EMBL" id="KAK1390747.1"/>
    </source>
</evidence>
<sequence length="195" mass="22392">MELLILVLPEADFTMSKSVNLSKLLSNCPRIHSLLLHDFTVEILGPDRSMLKTLTTKMVNLKTLNLYHVLYKLCQIVNSLCLIRHLPNLQELQVYLNFQAKSSDPENPKIEHHLEALDWKDVLLDQLLTVEIQGIVGFRCVHHLTKILLASSLSLREMSLYCSTTVSDPNEKLRITRELLQLPKKSLGAQLHWFD</sequence>
<protein>
    <recommendedName>
        <fullName evidence="3">FBD domain-containing protein</fullName>
    </recommendedName>
</protein>
<dbReference type="EMBL" id="JAUIZM010000004">
    <property type="protein sequence ID" value="KAK1390747.1"/>
    <property type="molecule type" value="Genomic_DNA"/>
</dbReference>
<dbReference type="Proteomes" id="UP001237642">
    <property type="component" value="Unassembled WGS sequence"/>
</dbReference>
<comment type="caution">
    <text evidence="1">The sequence shown here is derived from an EMBL/GenBank/DDBJ whole genome shotgun (WGS) entry which is preliminary data.</text>
</comment>
<proteinExistence type="predicted"/>
<dbReference type="AlphaFoldDB" id="A0AAD8IUS0"/>
<organism evidence="1 2">
    <name type="scientific">Heracleum sosnowskyi</name>
    <dbReference type="NCBI Taxonomy" id="360622"/>
    <lineage>
        <taxon>Eukaryota</taxon>
        <taxon>Viridiplantae</taxon>
        <taxon>Streptophyta</taxon>
        <taxon>Embryophyta</taxon>
        <taxon>Tracheophyta</taxon>
        <taxon>Spermatophyta</taxon>
        <taxon>Magnoliopsida</taxon>
        <taxon>eudicotyledons</taxon>
        <taxon>Gunneridae</taxon>
        <taxon>Pentapetalae</taxon>
        <taxon>asterids</taxon>
        <taxon>campanulids</taxon>
        <taxon>Apiales</taxon>
        <taxon>Apiaceae</taxon>
        <taxon>Apioideae</taxon>
        <taxon>apioid superclade</taxon>
        <taxon>Tordylieae</taxon>
        <taxon>Tordyliinae</taxon>
        <taxon>Heracleum</taxon>
    </lineage>
</organism>
<name>A0AAD8IUS0_9APIA</name>
<reference evidence="1" key="1">
    <citation type="submission" date="2023-02" db="EMBL/GenBank/DDBJ databases">
        <title>Genome of toxic invasive species Heracleum sosnowskyi carries increased number of genes despite the absence of recent whole-genome duplications.</title>
        <authorList>
            <person name="Schelkunov M."/>
            <person name="Shtratnikova V."/>
            <person name="Makarenko M."/>
            <person name="Klepikova A."/>
            <person name="Omelchenko D."/>
            <person name="Novikova G."/>
            <person name="Obukhova E."/>
            <person name="Bogdanov V."/>
            <person name="Penin A."/>
            <person name="Logacheva M."/>
        </authorList>
    </citation>
    <scope>NUCLEOTIDE SEQUENCE</scope>
    <source>
        <strain evidence="1">Hsosn_3</strain>
        <tissue evidence="1">Leaf</tissue>
    </source>
</reference>
<accession>A0AAD8IUS0</accession>
<evidence type="ECO:0008006" key="3">
    <source>
        <dbReference type="Google" id="ProtNLM"/>
    </source>
</evidence>
<keyword evidence="2" id="KW-1185">Reference proteome</keyword>
<evidence type="ECO:0000313" key="2">
    <source>
        <dbReference type="Proteomes" id="UP001237642"/>
    </source>
</evidence>
<gene>
    <name evidence="1" type="ORF">POM88_018925</name>
</gene>
<reference evidence="1" key="2">
    <citation type="submission" date="2023-05" db="EMBL/GenBank/DDBJ databases">
        <authorList>
            <person name="Schelkunov M.I."/>
        </authorList>
    </citation>
    <scope>NUCLEOTIDE SEQUENCE</scope>
    <source>
        <strain evidence="1">Hsosn_3</strain>
        <tissue evidence="1">Leaf</tissue>
    </source>
</reference>